<proteinExistence type="predicted"/>
<sequence>MLNAGAAPWWSLHFHRGSAAQPEAGLTAGKSSGSGGNLSCVHGSTKDVQLQGVGLSSLQESVSKKSLWSQDRKKQKSVAMDFSSQGSINEQVICRICQQLLTEPMSLHCGHNFCQLCIAANESESFFGGHCRCPVCQSTYDPWTPHA</sequence>
<accession>S7MJ88</accession>
<dbReference type="GO" id="GO:0008270">
    <property type="term" value="F:zinc ion binding"/>
    <property type="evidence" value="ECO:0007669"/>
    <property type="project" value="UniProtKB-KW"/>
</dbReference>
<feature type="domain" description="RING-type" evidence="5">
    <location>
        <begin position="94"/>
        <end position="137"/>
    </location>
</feature>
<dbReference type="Gene3D" id="3.30.40.10">
    <property type="entry name" value="Zinc/RING finger domain, C3HC4 (zinc finger)"/>
    <property type="match status" value="1"/>
</dbReference>
<dbReference type="InterPro" id="IPR013083">
    <property type="entry name" value="Znf_RING/FYVE/PHD"/>
</dbReference>
<dbReference type="InterPro" id="IPR027370">
    <property type="entry name" value="Znf-RING_euk"/>
</dbReference>
<organism evidence="6 7">
    <name type="scientific">Myotis brandtii</name>
    <name type="common">Brandt's bat</name>
    <dbReference type="NCBI Taxonomy" id="109478"/>
    <lineage>
        <taxon>Eukaryota</taxon>
        <taxon>Metazoa</taxon>
        <taxon>Chordata</taxon>
        <taxon>Craniata</taxon>
        <taxon>Vertebrata</taxon>
        <taxon>Euteleostomi</taxon>
        <taxon>Mammalia</taxon>
        <taxon>Eutheria</taxon>
        <taxon>Laurasiatheria</taxon>
        <taxon>Chiroptera</taxon>
        <taxon>Yangochiroptera</taxon>
        <taxon>Vespertilionidae</taxon>
        <taxon>Myotis</taxon>
    </lineage>
</organism>
<dbReference type="Proteomes" id="UP000052978">
    <property type="component" value="Unassembled WGS sequence"/>
</dbReference>
<name>S7MJ88_MYOBR</name>
<evidence type="ECO:0000256" key="3">
    <source>
        <dbReference type="ARBA" id="ARBA00022833"/>
    </source>
</evidence>
<keyword evidence="2 4" id="KW-0863">Zinc-finger</keyword>
<evidence type="ECO:0000256" key="2">
    <source>
        <dbReference type="ARBA" id="ARBA00022771"/>
    </source>
</evidence>
<dbReference type="InterPro" id="IPR051051">
    <property type="entry name" value="E3_ubiq-ligase_TRIM/RNF"/>
</dbReference>
<protein>
    <submittedName>
        <fullName evidence="6">Tripartite motif-containing protein 5</fullName>
    </submittedName>
</protein>
<evidence type="ECO:0000313" key="6">
    <source>
        <dbReference type="EMBL" id="EPQ04344.1"/>
    </source>
</evidence>
<evidence type="ECO:0000256" key="1">
    <source>
        <dbReference type="ARBA" id="ARBA00022723"/>
    </source>
</evidence>
<reference evidence="6 7" key="1">
    <citation type="journal article" date="2013" name="Nat. Commun.">
        <title>Genome analysis reveals insights into physiology and longevity of the Brandt's bat Myotis brandtii.</title>
        <authorList>
            <person name="Seim I."/>
            <person name="Fang X."/>
            <person name="Xiong Z."/>
            <person name="Lobanov A.V."/>
            <person name="Huang Z."/>
            <person name="Ma S."/>
            <person name="Feng Y."/>
            <person name="Turanov A.A."/>
            <person name="Zhu Y."/>
            <person name="Lenz T.L."/>
            <person name="Gerashchenko M.V."/>
            <person name="Fan D."/>
            <person name="Hee Yim S."/>
            <person name="Yao X."/>
            <person name="Jordan D."/>
            <person name="Xiong Y."/>
            <person name="Ma Y."/>
            <person name="Lyapunov A.N."/>
            <person name="Chen G."/>
            <person name="Kulakova O.I."/>
            <person name="Sun Y."/>
            <person name="Lee S.G."/>
            <person name="Bronson R.T."/>
            <person name="Moskalev A.A."/>
            <person name="Sunyaev S.R."/>
            <person name="Zhang G."/>
            <person name="Krogh A."/>
            <person name="Wang J."/>
            <person name="Gladyshev V.N."/>
        </authorList>
    </citation>
    <scope>NUCLEOTIDE SEQUENCE [LARGE SCALE GENOMIC DNA]</scope>
</reference>
<keyword evidence="7" id="KW-1185">Reference proteome</keyword>
<dbReference type="PROSITE" id="PS00518">
    <property type="entry name" value="ZF_RING_1"/>
    <property type="match status" value="1"/>
</dbReference>
<evidence type="ECO:0000259" key="5">
    <source>
        <dbReference type="PROSITE" id="PS50089"/>
    </source>
</evidence>
<evidence type="ECO:0000313" key="7">
    <source>
        <dbReference type="Proteomes" id="UP000052978"/>
    </source>
</evidence>
<keyword evidence="1" id="KW-0479">Metal-binding</keyword>
<dbReference type="SUPFAM" id="SSF57850">
    <property type="entry name" value="RING/U-box"/>
    <property type="match status" value="1"/>
</dbReference>
<dbReference type="InterPro" id="IPR001841">
    <property type="entry name" value="Znf_RING"/>
</dbReference>
<dbReference type="EMBL" id="KE161528">
    <property type="protein sequence ID" value="EPQ04344.1"/>
    <property type="molecule type" value="Genomic_DNA"/>
</dbReference>
<gene>
    <name evidence="6" type="ORF">D623_10002288</name>
</gene>
<dbReference type="SMART" id="SM00184">
    <property type="entry name" value="RING"/>
    <property type="match status" value="1"/>
</dbReference>
<dbReference type="Pfam" id="PF13445">
    <property type="entry name" value="zf-RING_UBOX"/>
    <property type="match status" value="1"/>
</dbReference>
<keyword evidence="3" id="KW-0862">Zinc</keyword>
<dbReference type="AlphaFoldDB" id="S7MJ88"/>
<dbReference type="PROSITE" id="PS50089">
    <property type="entry name" value="ZF_RING_2"/>
    <property type="match status" value="1"/>
</dbReference>
<dbReference type="PANTHER" id="PTHR25465">
    <property type="entry name" value="B-BOX DOMAIN CONTAINING"/>
    <property type="match status" value="1"/>
</dbReference>
<dbReference type="InterPro" id="IPR017907">
    <property type="entry name" value="Znf_RING_CS"/>
</dbReference>
<evidence type="ECO:0000256" key="4">
    <source>
        <dbReference type="PROSITE-ProRule" id="PRU00175"/>
    </source>
</evidence>